<dbReference type="InterPro" id="IPR036388">
    <property type="entry name" value="WH-like_DNA-bd_sf"/>
</dbReference>
<dbReference type="EMBL" id="CP043046">
    <property type="protein sequence ID" value="QEI08728.1"/>
    <property type="molecule type" value="Genomic_DNA"/>
</dbReference>
<keyword evidence="2" id="KW-0238">DNA-binding</keyword>
<dbReference type="PROSITE" id="PS50949">
    <property type="entry name" value="HTH_GNTR"/>
    <property type="match status" value="1"/>
</dbReference>
<dbReference type="PANTHER" id="PTHR43537">
    <property type="entry name" value="TRANSCRIPTIONAL REGULATOR, GNTR FAMILY"/>
    <property type="match status" value="1"/>
</dbReference>
<evidence type="ECO:0000259" key="4">
    <source>
        <dbReference type="PROSITE" id="PS50949"/>
    </source>
</evidence>
<reference evidence="5 6" key="1">
    <citation type="submission" date="2019-08" db="EMBL/GenBank/DDBJ databases">
        <title>Amphibian skin-associated Pigmentiphaga: genome sequence and occurrence across geography and hosts.</title>
        <authorList>
            <person name="Bletz M.C."/>
            <person name="Bunk B."/>
            <person name="Sproeer C."/>
            <person name="Biwer P."/>
            <person name="Reiter S."/>
            <person name="Rabemananjara F.C.E."/>
            <person name="Schulz S."/>
            <person name="Overmann J."/>
            <person name="Vences M."/>
        </authorList>
    </citation>
    <scope>NUCLEOTIDE SEQUENCE [LARGE SCALE GENOMIC DNA]</scope>
    <source>
        <strain evidence="5 6">Mada1488</strain>
    </source>
</reference>
<dbReference type="Proteomes" id="UP000325161">
    <property type="component" value="Chromosome"/>
</dbReference>
<dbReference type="GO" id="GO:0003677">
    <property type="term" value="F:DNA binding"/>
    <property type="evidence" value="ECO:0007669"/>
    <property type="project" value="UniProtKB-KW"/>
</dbReference>
<dbReference type="PRINTS" id="PR00035">
    <property type="entry name" value="HTHGNTR"/>
</dbReference>
<evidence type="ECO:0000256" key="2">
    <source>
        <dbReference type="ARBA" id="ARBA00023125"/>
    </source>
</evidence>
<evidence type="ECO:0000256" key="1">
    <source>
        <dbReference type="ARBA" id="ARBA00023015"/>
    </source>
</evidence>
<evidence type="ECO:0000313" key="6">
    <source>
        <dbReference type="Proteomes" id="UP000325161"/>
    </source>
</evidence>
<dbReference type="Gene3D" id="1.10.10.10">
    <property type="entry name" value="Winged helix-like DNA-binding domain superfamily/Winged helix DNA-binding domain"/>
    <property type="match status" value="1"/>
</dbReference>
<dbReference type="KEGG" id="pacr:FXN63_24935"/>
<dbReference type="InterPro" id="IPR000524">
    <property type="entry name" value="Tscrpt_reg_HTH_GntR"/>
</dbReference>
<sequence>MPFNQLQRADQLPTQIAMQIGREITEGRLVPGDRLPTEHALAKSFGVSRTVVREAIAQLRNEGIVESRQGIGAFVVDADRRRSIRIEDEALASHDAFRGLFQLRAPLEVEAAGLAARHHTAEELAALDAALDRMTGIDKWTRDGIVADLAFHHALAVATHNEYFTMILGFVAGRISATIDLARERTELEQIVEITIAEHRAIRDAVAARDVRGARAAMRAHIRGAASRLGLAFDGEEYDEH</sequence>
<dbReference type="InterPro" id="IPR008920">
    <property type="entry name" value="TF_FadR/GntR_C"/>
</dbReference>
<dbReference type="SMART" id="SM00345">
    <property type="entry name" value="HTH_GNTR"/>
    <property type="match status" value="1"/>
</dbReference>
<evidence type="ECO:0000256" key="3">
    <source>
        <dbReference type="ARBA" id="ARBA00023163"/>
    </source>
</evidence>
<gene>
    <name evidence="5" type="ORF">FXN63_24935</name>
</gene>
<keyword evidence="6" id="KW-1185">Reference proteome</keyword>
<dbReference type="InterPro" id="IPR011711">
    <property type="entry name" value="GntR_C"/>
</dbReference>
<dbReference type="GO" id="GO:0003700">
    <property type="term" value="F:DNA-binding transcription factor activity"/>
    <property type="evidence" value="ECO:0007669"/>
    <property type="project" value="InterPro"/>
</dbReference>
<dbReference type="CDD" id="cd07377">
    <property type="entry name" value="WHTH_GntR"/>
    <property type="match status" value="1"/>
</dbReference>
<dbReference type="Gene3D" id="1.20.120.530">
    <property type="entry name" value="GntR ligand-binding domain-like"/>
    <property type="match status" value="1"/>
</dbReference>
<evidence type="ECO:0000313" key="5">
    <source>
        <dbReference type="EMBL" id="QEI08728.1"/>
    </source>
</evidence>
<dbReference type="SUPFAM" id="SSF46785">
    <property type="entry name" value="Winged helix' DNA-binding domain"/>
    <property type="match status" value="1"/>
</dbReference>
<proteinExistence type="predicted"/>
<dbReference type="SMART" id="SM00895">
    <property type="entry name" value="FCD"/>
    <property type="match status" value="1"/>
</dbReference>
<dbReference type="SUPFAM" id="SSF48008">
    <property type="entry name" value="GntR ligand-binding domain-like"/>
    <property type="match status" value="1"/>
</dbReference>
<dbReference type="InterPro" id="IPR036390">
    <property type="entry name" value="WH_DNA-bd_sf"/>
</dbReference>
<dbReference type="Pfam" id="PF00392">
    <property type="entry name" value="GntR"/>
    <property type="match status" value="1"/>
</dbReference>
<dbReference type="PANTHER" id="PTHR43537:SF44">
    <property type="entry name" value="GNTR FAMILY REGULATORY PROTEIN"/>
    <property type="match status" value="1"/>
</dbReference>
<dbReference type="AlphaFoldDB" id="A0A5C0B1X3"/>
<feature type="domain" description="HTH gntR-type" evidence="4">
    <location>
        <begin position="10"/>
        <end position="78"/>
    </location>
</feature>
<keyword evidence="1" id="KW-0805">Transcription regulation</keyword>
<dbReference type="OrthoDB" id="1040417at2"/>
<protein>
    <submittedName>
        <fullName evidence="5">FadR family transcriptional regulator</fullName>
    </submittedName>
</protein>
<organism evidence="5 6">
    <name type="scientific">Pigmentiphaga aceris</name>
    <dbReference type="NCBI Taxonomy" id="1940612"/>
    <lineage>
        <taxon>Bacteria</taxon>
        <taxon>Pseudomonadati</taxon>
        <taxon>Pseudomonadota</taxon>
        <taxon>Betaproteobacteria</taxon>
        <taxon>Burkholderiales</taxon>
        <taxon>Alcaligenaceae</taxon>
        <taxon>Pigmentiphaga</taxon>
    </lineage>
</organism>
<dbReference type="Pfam" id="PF07729">
    <property type="entry name" value="FCD"/>
    <property type="match status" value="1"/>
</dbReference>
<accession>A0A5C0B1X3</accession>
<name>A0A5C0B1X3_9BURK</name>
<dbReference type="RefSeq" id="WP_148818199.1">
    <property type="nucleotide sequence ID" value="NZ_CP043046.1"/>
</dbReference>
<keyword evidence="3" id="KW-0804">Transcription</keyword>